<dbReference type="GO" id="GO:0008803">
    <property type="term" value="F:bis(5'-nucleosyl)-tetraphosphatase (symmetrical) activity"/>
    <property type="evidence" value="ECO:0007669"/>
    <property type="project" value="TreeGrafter"/>
</dbReference>
<dbReference type="EMBL" id="NQMM01000053">
    <property type="protein sequence ID" value="PKQ73264.1"/>
    <property type="molecule type" value="Genomic_DNA"/>
</dbReference>
<dbReference type="AlphaFoldDB" id="A0A2N3IPN5"/>
<dbReference type="Gene3D" id="3.60.21.10">
    <property type="match status" value="1"/>
</dbReference>
<dbReference type="InterPro" id="IPR029052">
    <property type="entry name" value="Metallo-depent_PP-like"/>
</dbReference>
<name>A0A2N3IPN5_AERSO</name>
<dbReference type="Proteomes" id="UP000233467">
    <property type="component" value="Unassembled WGS sequence"/>
</dbReference>
<dbReference type="GO" id="GO:0110154">
    <property type="term" value="P:RNA decapping"/>
    <property type="evidence" value="ECO:0007669"/>
    <property type="project" value="TreeGrafter"/>
</dbReference>
<dbReference type="InterPro" id="IPR050126">
    <property type="entry name" value="Ap4A_hydrolase"/>
</dbReference>
<protein>
    <recommendedName>
        <fullName evidence="1">Calcineurin-like phosphoesterase domain-containing protein</fullName>
    </recommendedName>
</protein>
<organism evidence="2 3">
    <name type="scientific">Aeromonas sobria</name>
    <dbReference type="NCBI Taxonomy" id="646"/>
    <lineage>
        <taxon>Bacteria</taxon>
        <taxon>Pseudomonadati</taxon>
        <taxon>Pseudomonadota</taxon>
        <taxon>Gammaproteobacteria</taxon>
        <taxon>Aeromonadales</taxon>
        <taxon>Aeromonadaceae</taxon>
        <taxon>Aeromonas</taxon>
    </lineage>
</organism>
<evidence type="ECO:0000259" key="1">
    <source>
        <dbReference type="Pfam" id="PF00149"/>
    </source>
</evidence>
<dbReference type="SUPFAM" id="SSF56300">
    <property type="entry name" value="Metallo-dependent phosphatases"/>
    <property type="match status" value="1"/>
</dbReference>
<dbReference type="InterPro" id="IPR004843">
    <property type="entry name" value="Calcineurin-like_PHP"/>
</dbReference>
<evidence type="ECO:0000313" key="2">
    <source>
        <dbReference type="EMBL" id="PKQ73264.1"/>
    </source>
</evidence>
<keyword evidence="3" id="KW-1185">Reference proteome</keyword>
<accession>A0A2N3IPN5</accession>
<dbReference type="PANTHER" id="PTHR42850">
    <property type="entry name" value="METALLOPHOSPHOESTERASE"/>
    <property type="match status" value="1"/>
</dbReference>
<dbReference type="Pfam" id="PF00149">
    <property type="entry name" value="Metallophos"/>
    <property type="match status" value="1"/>
</dbReference>
<reference evidence="2 3" key="1">
    <citation type="journal article" date="2017" name="Front. Microbiol.">
        <title>Strong Genomic and Phenotypic Heterogeneity in the Aeromonas sobria Species Complex.</title>
        <authorList>
            <person name="Gauthier J."/>
            <person name="Vincent A.T."/>
            <person name="Charette S.J."/>
            <person name="Derome N."/>
        </authorList>
    </citation>
    <scope>NUCLEOTIDE SEQUENCE [LARGE SCALE GENOMIC DNA]</scope>
    <source>
        <strain evidence="2 3">TM18</strain>
    </source>
</reference>
<dbReference type="GO" id="GO:0016791">
    <property type="term" value="F:phosphatase activity"/>
    <property type="evidence" value="ECO:0007669"/>
    <property type="project" value="TreeGrafter"/>
</dbReference>
<sequence length="252" mass="28721">MSGMNITTHKILKKNMLGTDYFIGDLHGQITSLKRILSVVKFNPDIDRVICTGDLVDRGACSLECLRLTEQSWFYSVVGNHEEFILDEDNSSPYKRSIWERNGGKWWFSLTDEERQECRDLIVKNLSFTISVELEDYHIGVIHSEVPMKTWPICDSVLNECRREILWGRSVISSEEENTISGVDYIIAGHTPVDYPRFVGNQLFLDTGSGYSPSERINNPHLTACKIKRGAFDFIHATAFTCTTSQIILTET</sequence>
<proteinExistence type="predicted"/>
<feature type="domain" description="Calcineurin-like phosphoesterase" evidence="1">
    <location>
        <begin position="22"/>
        <end position="193"/>
    </location>
</feature>
<dbReference type="PANTHER" id="PTHR42850:SF4">
    <property type="entry name" value="ZINC-DEPENDENT ENDOPOLYPHOSPHATASE"/>
    <property type="match status" value="1"/>
</dbReference>
<evidence type="ECO:0000313" key="3">
    <source>
        <dbReference type="Proteomes" id="UP000233467"/>
    </source>
</evidence>
<dbReference type="GO" id="GO:0005737">
    <property type="term" value="C:cytoplasm"/>
    <property type="evidence" value="ECO:0007669"/>
    <property type="project" value="TreeGrafter"/>
</dbReference>
<gene>
    <name evidence="2" type="ORF">CJP16_19165</name>
</gene>
<comment type="caution">
    <text evidence="2">The sequence shown here is derived from an EMBL/GenBank/DDBJ whole genome shotgun (WGS) entry which is preliminary data.</text>
</comment>